<dbReference type="GO" id="GO:0005886">
    <property type="term" value="C:plasma membrane"/>
    <property type="evidence" value="ECO:0007669"/>
    <property type="project" value="UniProtKB-SubCell"/>
</dbReference>
<feature type="domain" description="Peptidase S26" evidence="13">
    <location>
        <begin position="10"/>
        <end position="177"/>
    </location>
</feature>
<keyword evidence="7 12" id="KW-0812">Transmembrane</keyword>
<dbReference type="EC" id="3.4.21.89" evidence="4 12"/>
<comment type="subcellular location">
    <subcellularLocation>
        <location evidence="2">Cell membrane</location>
        <topology evidence="2">Single-pass type II membrane protein</topology>
    </subcellularLocation>
    <subcellularLocation>
        <location evidence="12">Membrane</location>
        <topology evidence="12">Single-pass type II membrane protein</topology>
    </subcellularLocation>
</comment>
<feature type="transmembrane region" description="Helical" evidence="12">
    <location>
        <begin position="12"/>
        <end position="36"/>
    </location>
</feature>
<proteinExistence type="inferred from homology"/>
<evidence type="ECO:0000259" key="13">
    <source>
        <dbReference type="Pfam" id="PF10502"/>
    </source>
</evidence>
<name>A0A917H6B8_9BACI</name>
<organism evidence="14 15">
    <name type="scientific">Virgibacillus oceani</name>
    <dbReference type="NCBI Taxonomy" id="1479511"/>
    <lineage>
        <taxon>Bacteria</taxon>
        <taxon>Bacillati</taxon>
        <taxon>Bacillota</taxon>
        <taxon>Bacilli</taxon>
        <taxon>Bacillales</taxon>
        <taxon>Bacillaceae</taxon>
        <taxon>Virgibacillus</taxon>
    </lineage>
</organism>
<keyword evidence="5" id="KW-1003">Cell membrane</keyword>
<evidence type="ECO:0000256" key="8">
    <source>
        <dbReference type="ARBA" id="ARBA00022801"/>
    </source>
</evidence>
<dbReference type="CDD" id="cd06530">
    <property type="entry name" value="S26_SPase_I"/>
    <property type="match status" value="1"/>
</dbReference>
<keyword evidence="15" id="KW-1185">Reference proteome</keyword>
<dbReference type="InterPro" id="IPR019533">
    <property type="entry name" value="Peptidase_S26"/>
</dbReference>
<dbReference type="PANTHER" id="PTHR43390">
    <property type="entry name" value="SIGNAL PEPTIDASE I"/>
    <property type="match status" value="1"/>
</dbReference>
<evidence type="ECO:0000313" key="15">
    <source>
        <dbReference type="Proteomes" id="UP000622860"/>
    </source>
</evidence>
<keyword evidence="6 12" id="KW-0645">Protease</keyword>
<reference evidence="14" key="2">
    <citation type="submission" date="2020-09" db="EMBL/GenBank/DDBJ databases">
        <authorList>
            <person name="Sun Q."/>
            <person name="Zhou Y."/>
        </authorList>
    </citation>
    <scope>NUCLEOTIDE SEQUENCE</scope>
    <source>
        <strain evidence="14">CGMCC 1.12754</strain>
    </source>
</reference>
<evidence type="ECO:0000256" key="12">
    <source>
        <dbReference type="RuleBase" id="RU362042"/>
    </source>
</evidence>
<accession>A0A917H6B8</accession>
<keyword evidence="9 12" id="KW-1133">Transmembrane helix</keyword>
<dbReference type="PROSITE" id="PS00760">
    <property type="entry name" value="SPASE_I_2"/>
    <property type="match status" value="1"/>
</dbReference>
<dbReference type="FunFam" id="2.10.109.10:FF:000008">
    <property type="entry name" value="Signal peptidase I"/>
    <property type="match status" value="1"/>
</dbReference>
<sequence length="187" mass="21634">MAKRKKSEWFDWVKALLVAFGLAFIVRIFLFAPIVVDGPSMMPTLHDRDQMIVNKFIYKIDEPDRFDIVVFHATDKKDFIKRVIGLPGEHIAVKDEVLYINGEKVAEPFLKERKQHLQPYETLTGDFTLEELPGGYETIPEDHVLVLGDNRNNSTDSRMLGLISMDQIVGKTSLIYWPFDRLQTLHE</sequence>
<reference evidence="14" key="1">
    <citation type="journal article" date="2014" name="Int. J. Syst. Evol. Microbiol.">
        <title>Complete genome sequence of Corynebacterium casei LMG S-19264T (=DSM 44701T), isolated from a smear-ripened cheese.</title>
        <authorList>
            <consortium name="US DOE Joint Genome Institute (JGI-PGF)"/>
            <person name="Walter F."/>
            <person name="Albersmeier A."/>
            <person name="Kalinowski J."/>
            <person name="Ruckert C."/>
        </authorList>
    </citation>
    <scope>NUCLEOTIDE SEQUENCE</scope>
    <source>
        <strain evidence="14">CGMCC 1.12754</strain>
    </source>
</reference>
<dbReference type="InterPro" id="IPR000223">
    <property type="entry name" value="Pept_S26A_signal_pept_1"/>
</dbReference>
<dbReference type="GO" id="GO:0006465">
    <property type="term" value="P:signal peptide processing"/>
    <property type="evidence" value="ECO:0007669"/>
    <property type="project" value="InterPro"/>
</dbReference>
<evidence type="ECO:0000256" key="10">
    <source>
        <dbReference type="ARBA" id="ARBA00023136"/>
    </source>
</evidence>
<comment type="similarity">
    <text evidence="3 12">Belongs to the peptidase S26 family.</text>
</comment>
<evidence type="ECO:0000256" key="11">
    <source>
        <dbReference type="PIRSR" id="PIRSR600223-1"/>
    </source>
</evidence>
<dbReference type="InterPro" id="IPR019757">
    <property type="entry name" value="Pept_S26A_signal_pept_1_Lys-AS"/>
</dbReference>
<dbReference type="NCBIfam" id="TIGR02227">
    <property type="entry name" value="sigpep_I_bact"/>
    <property type="match status" value="1"/>
</dbReference>
<dbReference type="RefSeq" id="WP_188454408.1">
    <property type="nucleotide sequence ID" value="NZ_BMFR01000003.1"/>
</dbReference>
<dbReference type="AlphaFoldDB" id="A0A917H6B8"/>
<dbReference type="Pfam" id="PF10502">
    <property type="entry name" value="Peptidase_S26"/>
    <property type="match status" value="1"/>
</dbReference>
<evidence type="ECO:0000256" key="4">
    <source>
        <dbReference type="ARBA" id="ARBA00013208"/>
    </source>
</evidence>
<keyword evidence="8 12" id="KW-0378">Hydrolase</keyword>
<dbReference type="SUPFAM" id="SSF51306">
    <property type="entry name" value="LexA/Signal peptidase"/>
    <property type="match status" value="1"/>
</dbReference>
<comment type="catalytic activity">
    <reaction evidence="1 12">
        <text>Cleavage of hydrophobic, N-terminal signal or leader sequences from secreted and periplasmic proteins.</text>
        <dbReference type="EC" id="3.4.21.89"/>
    </reaction>
</comment>
<dbReference type="Proteomes" id="UP000622860">
    <property type="component" value="Unassembled WGS sequence"/>
</dbReference>
<dbReference type="Gene3D" id="2.10.109.10">
    <property type="entry name" value="Umud Fragment, subunit A"/>
    <property type="match status" value="1"/>
</dbReference>
<dbReference type="InterPro" id="IPR036286">
    <property type="entry name" value="LexA/Signal_pep-like_sf"/>
</dbReference>
<dbReference type="EMBL" id="BMFR01000003">
    <property type="protein sequence ID" value="GGG69145.1"/>
    <property type="molecule type" value="Genomic_DNA"/>
</dbReference>
<gene>
    <name evidence="14" type="ORF">GCM10011398_11430</name>
</gene>
<feature type="active site" evidence="11">
    <location>
        <position position="40"/>
    </location>
</feature>
<dbReference type="GO" id="GO:0004252">
    <property type="term" value="F:serine-type endopeptidase activity"/>
    <property type="evidence" value="ECO:0007669"/>
    <property type="project" value="InterPro"/>
</dbReference>
<protein>
    <recommendedName>
        <fullName evidence="4 12">Signal peptidase I</fullName>
        <ecNumber evidence="4 12">3.4.21.89</ecNumber>
    </recommendedName>
</protein>
<dbReference type="InterPro" id="IPR019758">
    <property type="entry name" value="Pept_S26A_signal_pept_1_CS"/>
</dbReference>
<evidence type="ECO:0000256" key="2">
    <source>
        <dbReference type="ARBA" id="ARBA00004401"/>
    </source>
</evidence>
<feature type="active site" evidence="11">
    <location>
        <position position="81"/>
    </location>
</feature>
<dbReference type="GO" id="GO:0009003">
    <property type="term" value="F:signal peptidase activity"/>
    <property type="evidence" value="ECO:0007669"/>
    <property type="project" value="UniProtKB-EC"/>
</dbReference>
<comment type="caution">
    <text evidence="14">The sequence shown here is derived from an EMBL/GenBank/DDBJ whole genome shotgun (WGS) entry which is preliminary data.</text>
</comment>
<evidence type="ECO:0000313" key="14">
    <source>
        <dbReference type="EMBL" id="GGG69145.1"/>
    </source>
</evidence>
<evidence type="ECO:0000256" key="3">
    <source>
        <dbReference type="ARBA" id="ARBA00009370"/>
    </source>
</evidence>
<evidence type="ECO:0000256" key="1">
    <source>
        <dbReference type="ARBA" id="ARBA00000677"/>
    </source>
</evidence>
<evidence type="ECO:0000256" key="5">
    <source>
        <dbReference type="ARBA" id="ARBA00022475"/>
    </source>
</evidence>
<dbReference type="PANTHER" id="PTHR43390:SF1">
    <property type="entry name" value="CHLOROPLAST PROCESSING PEPTIDASE"/>
    <property type="match status" value="1"/>
</dbReference>
<evidence type="ECO:0000256" key="6">
    <source>
        <dbReference type="ARBA" id="ARBA00022670"/>
    </source>
</evidence>
<dbReference type="PROSITE" id="PS00761">
    <property type="entry name" value="SPASE_I_3"/>
    <property type="match status" value="1"/>
</dbReference>
<keyword evidence="10 12" id="KW-0472">Membrane</keyword>
<evidence type="ECO:0000256" key="7">
    <source>
        <dbReference type="ARBA" id="ARBA00022692"/>
    </source>
</evidence>
<evidence type="ECO:0000256" key="9">
    <source>
        <dbReference type="ARBA" id="ARBA00022989"/>
    </source>
</evidence>
<dbReference type="PRINTS" id="PR00727">
    <property type="entry name" value="LEADERPTASE"/>
</dbReference>